<dbReference type="PROSITE" id="PS51733">
    <property type="entry name" value="BPL_LPL_CATALYTIC"/>
    <property type="match status" value="1"/>
</dbReference>
<comment type="miscellaneous">
    <text evidence="5">In the reaction, the free carboxyl group of octanoic acid is attached via an amide linkage to the epsilon-amino group of a specific lysine residue of lipoyl domains of lipoate-dependent enzymes.</text>
</comment>
<dbReference type="HAMAP" id="MF_00013">
    <property type="entry name" value="LipB"/>
    <property type="match status" value="1"/>
</dbReference>
<dbReference type="CDD" id="cd16444">
    <property type="entry name" value="LipB"/>
    <property type="match status" value="1"/>
</dbReference>
<organism evidence="8 9">
    <name type="scientific">Geoalkalibacter halelectricus</name>
    <dbReference type="NCBI Taxonomy" id="2847045"/>
    <lineage>
        <taxon>Bacteria</taxon>
        <taxon>Pseudomonadati</taxon>
        <taxon>Thermodesulfobacteriota</taxon>
        <taxon>Desulfuromonadia</taxon>
        <taxon>Desulfuromonadales</taxon>
        <taxon>Geoalkalibacteraceae</taxon>
        <taxon>Geoalkalibacter</taxon>
    </lineage>
</organism>
<dbReference type="PANTHER" id="PTHR10993:SF7">
    <property type="entry name" value="LIPOYLTRANSFERASE 2, MITOCHONDRIAL-RELATED"/>
    <property type="match status" value="1"/>
</dbReference>
<feature type="domain" description="BPL/LPL catalytic" evidence="7">
    <location>
        <begin position="33"/>
        <end position="215"/>
    </location>
</feature>
<keyword evidence="2 5" id="KW-0808">Transferase</keyword>
<dbReference type="Proteomes" id="UP001060414">
    <property type="component" value="Chromosome"/>
</dbReference>
<comment type="function">
    <text evidence="4 5 6">Catalyzes the transfer of endogenously produced octanoic acid from octanoyl-acyl-carrier-protein onto the lipoyl domains of lipoate-dependent enzymes. Lipoyl-ACP can also act as a substrate although octanoyl-ACP is likely to be the physiological substrate.</text>
</comment>
<comment type="pathway">
    <text evidence="1 5 6">Protein modification; protein lipoylation via endogenous pathway; protein N(6)-(lipoyl)lysine from octanoyl-[acyl-carrier-protein]: step 1/2.</text>
</comment>
<proteinExistence type="inferred from homology"/>
<dbReference type="InterPro" id="IPR004143">
    <property type="entry name" value="BPL_LPL_catalytic"/>
</dbReference>
<keyword evidence="5" id="KW-0963">Cytoplasm</keyword>
<evidence type="ECO:0000256" key="3">
    <source>
        <dbReference type="ARBA" id="ARBA00023315"/>
    </source>
</evidence>
<dbReference type="SUPFAM" id="SSF55681">
    <property type="entry name" value="Class II aaRS and biotin synthetases"/>
    <property type="match status" value="1"/>
</dbReference>
<name>A0ABY5ZTY1_9BACT</name>
<dbReference type="GO" id="GO:0033819">
    <property type="term" value="F:lipoyl(octanoyl) transferase activity"/>
    <property type="evidence" value="ECO:0007669"/>
    <property type="project" value="UniProtKB-EC"/>
</dbReference>
<keyword evidence="3 5" id="KW-0012">Acyltransferase</keyword>
<dbReference type="EMBL" id="CP092109">
    <property type="protein sequence ID" value="UWZ81412.1"/>
    <property type="molecule type" value="Genomic_DNA"/>
</dbReference>
<evidence type="ECO:0000256" key="1">
    <source>
        <dbReference type="ARBA" id="ARBA00004821"/>
    </source>
</evidence>
<evidence type="ECO:0000256" key="5">
    <source>
        <dbReference type="HAMAP-Rule" id="MF_00013"/>
    </source>
</evidence>
<gene>
    <name evidence="5 8" type="primary">lipB</name>
    <name evidence="8" type="ORF">L9S41_08455</name>
</gene>
<dbReference type="PIRSF" id="PIRSF016262">
    <property type="entry name" value="LPLase"/>
    <property type="match status" value="1"/>
</dbReference>
<dbReference type="InterPro" id="IPR000544">
    <property type="entry name" value="Octanoyltransferase"/>
</dbReference>
<protein>
    <recommendedName>
        <fullName evidence="5 6">Octanoyltransferase</fullName>
        <ecNumber evidence="5 6">2.3.1.181</ecNumber>
    </recommendedName>
    <alternativeName>
        <fullName evidence="5">Lipoate-protein ligase B</fullName>
    </alternativeName>
    <alternativeName>
        <fullName evidence="5">Lipoyl/octanoyl transferase</fullName>
    </alternativeName>
    <alternativeName>
        <fullName evidence="5">Octanoyl-[acyl-carrier-protein]-protein N-octanoyltransferase</fullName>
    </alternativeName>
</protein>
<comment type="subcellular location">
    <subcellularLocation>
        <location evidence="5">Cytoplasm</location>
    </subcellularLocation>
</comment>
<sequence>MTNARSFMTLRAGRLDYSSGLALQELLVERRLNGGPDLLVLLEHEPVITLGRGARDEHVLLGHEELARRGIEIHRVGRGGDVTWHGPGQLVAYPIIHLDGLGRDLHAYLRRLEETLILTLAAFGVPGQRRAGKTGVWVEARKIASIGVGVRRWVAWHGLALNVDPDLEGFRAIVPCGLSEVAMTSLGRECARSIAMAEVEDALIEAFATTFSLSFDGEYEPPPATQA</sequence>
<comment type="similarity">
    <text evidence="5 6">Belongs to the LipB family.</text>
</comment>
<dbReference type="PANTHER" id="PTHR10993">
    <property type="entry name" value="OCTANOYLTRANSFERASE"/>
    <property type="match status" value="1"/>
</dbReference>
<dbReference type="RefSeq" id="WP_260749787.1">
    <property type="nucleotide sequence ID" value="NZ_CP092109.1"/>
</dbReference>
<feature type="binding site" evidence="5">
    <location>
        <begin position="145"/>
        <end position="147"/>
    </location>
    <ligand>
        <name>substrate</name>
    </ligand>
</feature>
<dbReference type="PROSITE" id="PS01313">
    <property type="entry name" value="LIPB"/>
    <property type="match status" value="1"/>
</dbReference>
<dbReference type="InterPro" id="IPR020605">
    <property type="entry name" value="Octanoyltransferase_CS"/>
</dbReference>
<evidence type="ECO:0000313" key="9">
    <source>
        <dbReference type="Proteomes" id="UP001060414"/>
    </source>
</evidence>
<evidence type="ECO:0000256" key="6">
    <source>
        <dbReference type="PIRNR" id="PIRNR016262"/>
    </source>
</evidence>
<evidence type="ECO:0000259" key="7">
    <source>
        <dbReference type="PROSITE" id="PS51733"/>
    </source>
</evidence>
<feature type="binding site" evidence="5">
    <location>
        <begin position="158"/>
        <end position="160"/>
    </location>
    <ligand>
        <name>substrate</name>
    </ligand>
</feature>
<accession>A0ABY5ZTY1</accession>
<evidence type="ECO:0000313" key="8">
    <source>
        <dbReference type="EMBL" id="UWZ81412.1"/>
    </source>
</evidence>
<keyword evidence="9" id="KW-1185">Reference proteome</keyword>
<dbReference type="NCBIfam" id="TIGR00214">
    <property type="entry name" value="lipB"/>
    <property type="match status" value="1"/>
</dbReference>
<dbReference type="InterPro" id="IPR045864">
    <property type="entry name" value="aa-tRNA-synth_II/BPL/LPL"/>
</dbReference>
<dbReference type="NCBIfam" id="NF010925">
    <property type="entry name" value="PRK14345.1"/>
    <property type="match status" value="1"/>
</dbReference>
<feature type="binding site" evidence="5">
    <location>
        <begin position="78"/>
        <end position="85"/>
    </location>
    <ligand>
        <name>substrate</name>
    </ligand>
</feature>
<feature type="active site" description="Acyl-thioester intermediate" evidence="5">
    <location>
        <position position="176"/>
    </location>
</feature>
<evidence type="ECO:0000256" key="4">
    <source>
        <dbReference type="ARBA" id="ARBA00024732"/>
    </source>
</evidence>
<comment type="catalytic activity">
    <reaction evidence="5 6">
        <text>octanoyl-[ACP] + L-lysyl-[protein] = N(6)-octanoyl-L-lysyl-[protein] + holo-[ACP] + H(+)</text>
        <dbReference type="Rhea" id="RHEA:17665"/>
        <dbReference type="Rhea" id="RHEA-COMP:9636"/>
        <dbReference type="Rhea" id="RHEA-COMP:9685"/>
        <dbReference type="Rhea" id="RHEA-COMP:9752"/>
        <dbReference type="Rhea" id="RHEA-COMP:9928"/>
        <dbReference type="ChEBI" id="CHEBI:15378"/>
        <dbReference type="ChEBI" id="CHEBI:29969"/>
        <dbReference type="ChEBI" id="CHEBI:64479"/>
        <dbReference type="ChEBI" id="CHEBI:78463"/>
        <dbReference type="ChEBI" id="CHEBI:78809"/>
        <dbReference type="EC" id="2.3.1.181"/>
    </reaction>
</comment>
<reference evidence="8" key="1">
    <citation type="journal article" date="2022" name="Environ. Microbiol.">
        <title>Geoalkalibacter halelectricus SAP #1 sp. nov. possessing extracellular electron transfer and mineral#reducing capabilities from a haloalkaline environment.</title>
        <authorList>
            <person name="Yadav S."/>
            <person name="Singh R."/>
            <person name="Sundharam S.S."/>
            <person name="Chaudhary S."/>
            <person name="Krishnamurthi S."/>
            <person name="Patil S.A."/>
        </authorList>
    </citation>
    <scope>NUCLEOTIDE SEQUENCE</scope>
    <source>
        <strain evidence="8">SAP-1</strain>
    </source>
</reference>
<dbReference type="EC" id="2.3.1.181" evidence="5 6"/>
<feature type="site" description="Lowers pKa of active site Cys" evidence="5">
    <location>
        <position position="142"/>
    </location>
</feature>
<evidence type="ECO:0000256" key="2">
    <source>
        <dbReference type="ARBA" id="ARBA00022679"/>
    </source>
</evidence>
<dbReference type="Gene3D" id="3.30.930.10">
    <property type="entry name" value="Bira Bifunctional Protein, Domain 2"/>
    <property type="match status" value="1"/>
</dbReference>
<dbReference type="Pfam" id="PF21948">
    <property type="entry name" value="LplA-B_cat"/>
    <property type="match status" value="1"/>
</dbReference>